<feature type="region of interest" description="Disordered" evidence="8">
    <location>
        <begin position="39"/>
        <end position="74"/>
    </location>
</feature>
<evidence type="ECO:0000256" key="1">
    <source>
        <dbReference type="ARBA" id="ARBA00003913"/>
    </source>
</evidence>
<keyword evidence="6 7" id="KW-0968">Cytoplasmic vesicle</keyword>
<proteinExistence type="inferred from homology"/>
<keyword evidence="4 7" id="KW-0472">Membrane</keyword>
<dbReference type="EMBL" id="CAWUPB010000850">
    <property type="protein sequence ID" value="CAK7325844.1"/>
    <property type="molecule type" value="Genomic_DNA"/>
</dbReference>
<dbReference type="GO" id="GO:0030130">
    <property type="term" value="C:clathrin coat of trans-Golgi network vesicle"/>
    <property type="evidence" value="ECO:0007669"/>
    <property type="project" value="InterPro"/>
</dbReference>
<evidence type="ECO:0000256" key="8">
    <source>
        <dbReference type="SAM" id="MobiDB-lite"/>
    </source>
</evidence>
<evidence type="ECO:0000313" key="9">
    <source>
        <dbReference type="EMBL" id="CAK7325844.1"/>
    </source>
</evidence>
<keyword evidence="5 7" id="KW-0168">Coated pit</keyword>
<evidence type="ECO:0000256" key="5">
    <source>
        <dbReference type="ARBA" id="ARBA00023176"/>
    </source>
</evidence>
<dbReference type="AlphaFoldDB" id="A0AAV1QZ22"/>
<dbReference type="PANTHER" id="PTHR10639:SF24">
    <property type="entry name" value="CLATHRIN LIGHT CHAIN 3"/>
    <property type="match status" value="1"/>
</dbReference>
<evidence type="ECO:0000256" key="4">
    <source>
        <dbReference type="ARBA" id="ARBA00023136"/>
    </source>
</evidence>
<evidence type="ECO:0000256" key="2">
    <source>
        <dbReference type="ARBA" id="ARBA00004180"/>
    </source>
</evidence>
<comment type="subcellular location">
    <subcellularLocation>
        <location evidence="2 7">Cytoplasmic vesicle membrane</location>
        <topology evidence="2 7">Peripheral membrane protein</topology>
        <orientation evidence="2 7">Cytoplasmic side</orientation>
    </subcellularLocation>
    <subcellularLocation>
        <location evidence="7">Membrane</location>
        <location evidence="7">Coated pit</location>
        <topology evidence="7">Peripheral membrane protein</topology>
        <orientation evidence="7">Cytoplasmic side</orientation>
    </subcellularLocation>
    <text evidence="7">Cytoplasmic face of coated pits and vesicles.</text>
</comment>
<dbReference type="GO" id="GO:0006886">
    <property type="term" value="P:intracellular protein transport"/>
    <property type="evidence" value="ECO:0007669"/>
    <property type="project" value="InterPro"/>
</dbReference>
<organism evidence="9 10">
    <name type="scientific">Dovyalis caffra</name>
    <dbReference type="NCBI Taxonomy" id="77055"/>
    <lineage>
        <taxon>Eukaryota</taxon>
        <taxon>Viridiplantae</taxon>
        <taxon>Streptophyta</taxon>
        <taxon>Embryophyta</taxon>
        <taxon>Tracheophyta</taxon>
        <taxon>Spermatophyta</taxon>
        <taxon>Magnoliopsida</taxon>
        <taxon>eudicotyledons</taxon>
        <taxon>Gunneridae</taxon>
        <taxon>Pentapetalae</taxon>
        <taxon>rosids</taxon>
        <taxon>fabids</taxon>
        <taxon>Malpighiales</taxon>
        <taxon>Salicaceae</taxon>
        <taxon>Flacourtieae</taxon>
        <taxon>Dovyalis</taxon>
    </lineage>
</organism>
<evidence type="ECO:0000256" key="7">
    <source>
        <dbReference type="RuleBase" id="RU363137"/>
    </source>
</evidence>
<dbReference type="GO" id="GO:0072583">
    <property type="term" value="P:clathrin-dependent endocytosis"/>
    <property type="evidence" value="ECO:0007669"/>
    <property type="project" value="TreeGrafter"/>
</dbReference>
<comment type="caution">
    <text evidence="9">The sequence shown here is derived from an EMBL/GenBank/DDBJ whole genome shotgun (WGS) entry which is preliminary data.</text>
</comment>
<dbReference type="GO" id="GO:0005198">
    <property type="term" value="F:structural molecule activity"/>
    <property type="evidence" value="ECO:0007669"/>
    <property type="project" value="InterPro"/>
</dbReference>
<name>A0AAV1QZ22_9ROSI</name>
<keyword evidence="10" id="KW-1185">Reference proteome</keyword>
<dbReference type="Proteomes" id="UP001314170">
    <property type="component" value="Unassembled WGS sequence"/>
</dbReference>
<comment type="similarity">
    <text evidence="3 7">Belongs to the clathrin light chain family.</text>
</comment>
<dbReference type="PANTHER" id="PTHR10639">
    <property type="entry name" value="CLATHRIN LIGHT CHAIN"/>
    <property type="match status" value="1"/>
</dbReference>
<feature type="region of interest" description="Disordered" evidence="8">
    <location>
        <begin position="1"/>
        <end position="27"/>
    </location>
</feature>
<dbReference type="Pfam" id="PF01086">
    <property type="entry name" value="Clathrin_lg_ch"/>
    <property type="match status" value="1"/>
</dbReference>
<sequence length="168" mass="19236">MSTFDDSFDDSVVQTESNRPFDDDFPYVGHYSQPLDDSFAAGNDFFESQPPISPQENGGFGGSEGPILPPPSEMEADQGFALREWRRQNAILLEDKEKREKEVLSQIIKEAEDYKVEFYRKREITCDNNKTSNREKEKSNANVILSFHLSKLYKSVHVKDSNMIDGKD</sequence>
<gene>
    <name evidence="9" type="ORF">DCAF_LOCUS3536</name>
</gene>
<protein>
    <recommendedName>
        <fullName evidence="7">Clathrin light chain</fullName>
    </recommendedName>
</protein>
<accession>A0AAV1QZ22</accession>
<dbReference type="GO" id="GO:0032050">
    <property type="term" value="F:clathrin heavy chain binding"/>
    <property type="evidence" value="ECO:0007669"/>
    <property type="project" value="TreeGrafter"/>
</dbReference>
<evidence type="ECO:0000313" key="10">
    <source>
        <dbReference type="Proteomes" id="UP001314170"/>
    </source>
</evidence>
<dbReference type="GO" id="GO:0030132">
    <property type="term" value="C:clathrin coat of coated pit"/>
    <property type="evidence" value="ECO:0007669"/>
    <property type="project" value="InterPro"/>
</dbReference>
<evidence type="ECO:0000256" key="6">
    <source>
        <dbReference type="ARBA" id="ARBA00023329"/>
    </source>
</evidence>
<comment type="function">
    <text evidence="1 7">Clathrin is the major protein of the polyhedral coat of coated pits and vesicles.</text>
</comment>
<reference evidence="9 10" key="1">
    <citation type="submission" date="2024-01" db="EMBL/GenBank/DDBJ databases">
        <authorList>
            <person name="Waweru B."/>
        </authorList>
    </citation>
    <scope>NUCLEOTIDE SEQUENCE [LARGE SCALE GENOMIC DNA]</scope>
</reference>
<evidence type="ECO:0000256" key="3">
    <source>
        <dbReference type="ARBA" id="ARBA00005263"/>
    </source>
</evidence>
<dbReference type="InterPro" id="IPR000996">
    <property type="entry name" value="Clathrin_L-chain"/>
</dbReference>